<evidence type="ECO:0000256" key="1">
    <source>
        <dbReference type="SAM" id="MobiDB-lite"/>
    </source>
</evidence>
<reference evidence="3" key="1">
    <citation type="submission" date="2025-08" db="UniProtKB">
        <authorList>
            <consortium name="RefSeq"/>
        </authorList>
    </citation>
    <scope>IDENTIFICATION</scope>
</reference>
<organism evidence="2 3">
    <name type="scientific">Cottoperca gobio</name>
    <name type="common">Frogmouth</name>
    <name type="synonym">Aphritis gobio</name>
    <dbReference type="NCBI Taxonomy" id="56716"/>
    <lineage>
        <taxon>Eukaryota</taxon>
        <taxon>Metazoa</taxon>
        <taxon>Chordata</taxon>
        <taxon>Craniata</taxon>
        <taxon>Vertebrata</taxon>
        <taxon>Euteleostomi</taxon>
        <taxon>Actinopterygii</taxon>
        <taxon>Neopterygii</taxon>
        <taxon>Teleostei</taxon>
        <taxon>Neoteleostei</taxon>
        <taxon>Acanthomorphata</taxon>
        <taxon>Eupercaria</taxon>
        <taxon>Perciformes</taxon>
        <taxon>Notothenioidei</taxon>
        <taxon>Bovichtidae</taxon>
        <taxon>Cottoperca</taxon>
    </lineage>
</organism>
<protein>
    <submittedName>
        <fullName evidence="3">BCL-6 corepressor-like protein 1</fullName>
    </submittedName>
</protein>
<accession>A0A6J2P741</accession>
<feature type="compositionally biased region" description="Low complexity" evidence="1">
    <location>
        <begin position="217"/>
        <end position="229"/>
    </location>
</feature>
<evidence type="ECO:0000313" key="2">
    <source>
        <dbReference type="Proteomes" id="UP000504630"/>
    </source>
</evidence>
<dbReference type="RefSeq" id="XP_029281778.1">
    <property type="nucleotide sequence ID" value="XM_029425918.1"/>
</dbReference>
<keyword evidence="2" id="KW-1185">Reference proteome</keyword>
<dbReference type="GeneID" id="115003977"/>
<proteinExistence type="predicted"/>
<feature type="region of interest" description="Disordered" evidence="1">
    <location>
        <begin position="163"/>
        <end position="236"/>
    </location>
</feature>
<feature type="compositionally biased region" description="Pro residues" evidence="1">
    <location>
        <begin position="200"/>
        <end position="216"/>
    </location>
</feature>
<name>A0A6J2P741_COTGO</name>
<dbReference type="InParanoid" id="A0A6J2P741"/>
<evidence type="ECO:0000313" key="3">
    <source>
        <dbReference type="RefSeq" id="XP_029281778.1"/>
    </source>
</evidence>
<sequence>MLNASSTQVELLTQEQLHPGLSQGGTSAHYSGAIWMTNGMSSSLLHSICILQGHDSLQVLCRLCRPRPSPCQLCRPRPSPCRLCRPRSSPCRFCRPRLFPSCTSRTQLFPSCSPTVPQLFPSCSPTVPQLPLKAPPVPLLALGAPAVPQLPLETLVPVPAVGPRQHPVSAAGPQQPPVSVARPRQPPVSAAGPRQTPVPAAGPPQAPVPTAGPPQTPTAGPLQTPAAGPSQTPVPVAGSLLTSAPAVHHLVLRSILWSARQVEQLDPGRWSHTVLLLVWLSLILLRPDIGPGMGFLHSHLGSFLSLPEVVILPSLVFGLGRSHRRDGLKMLKVRCT</sequence>
<dbReference type="Proteomes" id="UP000504630">
    <property type="component" value="Chromosome 24"/>
</dbReference>
<dbReference type="AlphaFoldDB" id="A0A6J2P741"/>
<gene>
    <name evidence="3" type="primary">LOC115003977</name>
</gene>
<dbReference type="KEGG" id="cgob:115003977"/>